<feature type="transmembrane region" description="Helical" evidence="6">
    <location>
        <begin position="174"/>
        <end position="195"/>
    </location>
</feature>
<name>A0A127JUY1_9BURK</name>
<dbReference type="GO" id="GO:0005886">
    <property type="term" value="C:plasma membrane"/>
    <property type="evidence" value="ECO:0007669"/>
    <property type="project" value="UniProtKB-SubCell"/>
</dbReference>
<sequence>MAKTNRKQGSLISLIIRRSREERLAQSAGALAFTTAVSMVPLLAVSFALFVRIPALRTIGEAIREHLLRGLLPADITKTVLKHLAQFTGNASGLTLVGFAALLASAFALLLSVENTLNRIWRVKKPRPVLRRLALYAAMLLATPMIVGASLWATSNLLAASGALMVTRSDWVTHALNLGPVVLGASGFGCLFRFVPHIAVPWRNAIAGGLLAGIAFEFGKRGFAIYLANVPTYRTVYGGFAPLLAFLVWVYYSWFITLAAALVSASMQRTDAQAGRRLSRA</sequence>
<dbReference type="Pfam" id="PF03631">
    <property type="entry name" value="Virul_fac_BrkB"/>
    <property type="match status" value="1"/>
</dbReference>
<evidence type="ECO:0000256" key="1">
    <source>
        <dbReference type="ARBA" id="ARBA00004651"/>
    </source>
</evidence>
<evidence type="ECO:0000313" key="8">
    <source>
        <dbReference type="Proteomes" id="UP000070433"/>
    </source>
</evidence>
<accession>A0A127JUY1</accession>
<feature type="transmembrane region" description="Helical" evidence="6">
    <location>
        <begin position="207"/>
        <end position="228"/>
    </location>
</feature>
<keyword evidence="5 6" id="KW-0472">Membrane</keyword>
<evidence type="ECO:0000256" key="2">
    <source>
        <dbReference type="ARBA" id="ARBA00022475"/>
    </source>
</evidence>
<dbReference type="PIRSF" id="PIRSF035875">
    <property type="entry name" value="RNase_BN"/>
    <property type="match status" value="1"/>
</dbReference>
<evidence type="ECO:0000256" key="3">
    <source>
        <dbReference type="ARBA" id="ARBA00022692"/>
    </source>
</evidence>
<reference evidence="7 8" key="1">
    <citation type="journal article" date="2014" name="Int. J. Syst. Evol. Microbiol.">
        <title>Ramlibacter solisilvae sp. nov., isolated from forest soil, and emended description of the genus Ramlibacter.</title>
        <authorList>
            <person name="Lee H.J."/>
            <person name="Lee S.H."/>
            <person name="Lee S.S."/>
            <person name="Lee J.S."/>
            <person name="Kim Y."/>
            <person name="Kim S.C."/>
            <person name="Jeon C.O."/>
        </authorList>
    </citation>
    <scope>NUCLEOTIDE SEQUENCE [LARGE SCALE GENOMIC DNA]</scope>
    <source>
        <strain evidence="7 8">5-10</strain>
    </source>
</reference>
<keyword evidence="4 6" id="KW-1133">Transmembrane helix</keyword>
<proteinExistence type="predicted"/>
<dbReference type="AlphaFoldDB" id="A0A127JUY1"/>
<comment type="subcellular location">
    <subcellularLocation>
        <location evidence="1">Cell membrane</location>
        <topology evidence="1">Multi-pass membrane protein</topology>
    </subcellularLocation>
</comment>
<dbReference type="PANTHER" id="PTHR30213:SF0">
    <property type="entry name" value="UPF0761 MEMBRANE PROTEIN YIHY"/>
    <property type="match status" value="1"/>
</dbReference>
<keyword evidence="2" id="KW-1003">Cell membrane</keyword>
<dbReference type="EMBL" id="CP010951">
    <property type="protein sequence ID" value="AMO23679.1"/>
    <property type="molecule type" value="Genomic_DNA"/>
</dbReference>
<evidence type="ECO:0000256" key="6">
    <source>
        <dbReference type="SAM" id="Phobius"/>
    </source>
</evidence>
<protein>
    <submittedName>
        <fullName evidence="7">Transposon TnsA</fullName>
    </submittedName>
</protein>
<keyword evidence="8" id="KW-1185">Reference proteome</keyword>
<keyword evidence="3 6" id="KW-0812">Transmembrane</keyword>
<organism evidence="7 8">
    <name type="scientific">Ramlibacter tataouinensis</name>
    <dbReference type="NCBI Taxonomy" id="94132"/>
    <lineage>
        <taxon>Bacteria</taxon>
        <taxon>Pseudomonadati</taxon>
        <taxon>Pseudomonadota</taxon>
        <taxon>Betaproteobacteria</taxon>
        <taxon>Burkholderiales</taxon>
        <taxon>Comamonadaceae</taxon>
        <taxon>Ramlibacter</taxon>
    </lineage>
</organism>
<dbReference type="PANTHER" id="PTHR30213">
    <property type="entry name" value="INNER MEMBRANE PROTEIN YHJD"/>
    <property type="match status" value="1"/>
</dbReference>
<feature type="transmembrane region" description="Helical" evidence="6">
    <location>
        <begin position="240"/>
        <end position="263"/>
    </location>
</feature>
<evidence type="ECO:0000313" key="7">
    <source>
        <dbReference type="EMBL" id="AMO23679.1"/>
    </source>
</evidence>
<evidence type="ECO:0000256" key="5">
    <source>
        <dbReference type="ARBA" id="ARBA00023136"/>
    </source>
</evidence>
<feature type="transmembrane region" description="Helical" evidence="6">
    <location>
        <begin position="91"/>
        <end position="113"/>
    </location>
</feature>
<dbReference type="NCBIfam" id="TIGR00765">
    <property type="entry name" value="yihY_not_rbn"/>
    <property type="match status" value="1"/>
</dbReference>
<evidence type="ECO:0000256" key="4">
    <source>
        <dbReference type="ARBA" id="ARBA00022989"/>
    </source>
</evidence>
<gene>
    <name evidence="7" type="ORF">UC35_13330</name>
</gene>
<dbReference type="RefSeq" id="WP_227820323.1">
    <property type="nucleotide sequence ID" value="NZ_CP010951.1"/>
</dbReference>
<feature type="transmembrane region" description="Helical" evidence="6">
    <location>
        <begin position="133"/>
        <end position="154"/>
    </location>
</feature>
<dbReference type="Proteomes" id="UP000070433">
    <property type="component" value="Chromosome"/>
</dbReference>
<dbReference type="InterPro" id="IPR017039">
    <property type="entry name" value="Virul_fac_BrkB"/>
</dbReference>
<feature type="transmembrane region" description="Helical" evidence="6">
    <location>
        <begin position="28"/>
        <end position="51"/>
    </location>
</feature>